<dbReference type="EMBL" id="AYKW01000017">
    <property type="protein sequence ID" value="PIL29908.1"/>
    <property type="molecule type" value="Genomic_DNA"/>
</dbReference>
<organism evidence="1 2">
    <name type="scientific">Ganoderma sinense ZZ0214-1</name>
    <dbReference type="NCBI Taxonomy" id="1077348"/>
    <lineage>
        <taxon>Eukaryota</taxon>
        <taxon>Fungi</taxon>
        <taxon>Dikarya</taxon>
        <taxon>Basidiomycota</taxon>
        <taxon>Agaricomycotina</taxon>
        <taxon>Agaricomycetes</taxon>
        <taxon>Polyporales</taxon>
        <taxon>Polyporaceae</taxon>
        <taxon>Ganoderma</taxon>
    </lineage>
</organism>
<protein>
    <recommendedName>
        <fullName evidence="3">Ricin B lectin domain-containing protein</fullName>
    </recommendedName>
</protein>
<reference evidence="1 2" key="1">
    <citation type="journal article" date="2015" name="Sci. Rep.">
        <title>Chromosome-level genome map provides insights into diverse defense mechanisms in the medicinal fungus Ganoderma sinense.</title>
        <authorList>
            <person name="Zhu Y."/>
            <person name="Xu J."/>
            <person name="Sun C."/>
            <person name="Zhou S."/>
            <person name="Xu H."/>
            <person name="Nelson D.R."/>
            <person name="Qian J."/>
            <person name="Song J."/>
            <person name="Luo H."/>
            <person name="Xiang L."/>
            <person name="Li Y."/>
            <person name="Xu Z."/>
            <person name="Ji A."/>
            <person name="Wang L."/>
            <person name="Lu S."/>
            <person name="Hayward A."/>
            <person name="Sun W."/>
            <person name="Li X."/>
            <person name="Schwartz D.C."/>
            <person name="Wang Y."/>
            <person name="Chen S."/>
        </authorList>
    </citation>
    <scope>NUCLEOTIDE SEQUENCE [LARGE SCALE GENOMIC DNA]</scope>
    <source>
        <strain evidence="1 2">ZZ0214-1</strain>
    </source>
</reference>
<sequence>MSLETGQYYIISAEGGFPIGRNSREDRSLNPKGIFRLPEGTESVWDVEKLPNGNYTLKNRGAIVGGTAGAGVFAYLIPDQATGPVTTEWKFIFDERRANEGTPFLITEALTGGSNGWVVPPSDDDESYPGSQPAPVLPPNQVFFFKKVDA</sequence>
<dbReference type="GO" id="GO:0004867">
    <property type="term" value="F:serine-type endopeptidase inhibitor activity"/>
    <property type="evidence" value="ECO:0007669"/>
    <property type="project" value="InterPro"/>
</dbReference>
<evidence type="ECO:0000313" key="1">
    <source>
        <dbReference type="EMBL" id="PIL29908.1"/>
    </source>
</evidence>
<proteinExistence type="predicted"/>
<gene>
    <name evidence="1" type="ORF">GSI_07818</name>
</gene>
<dbReference type="Gene3D" id="2.80.10.50">
    <property type="match status" value="1"/>
</dbReference>
<evidence type="ECO:0008006" key="3">
    <source>
        <dbReference type="Google" id="ProtNLM"/>
    </source>
</evidence>
<name>A0A2G8S8Q5_9APHY</name>
<dbReference type="AlphaFoldDB" id="A0A2G8S8Q5"/>
<dbReference type="Pfam" id="PF16850">
    <property type="entry name" value="Inhibitor_I66"/>
    <property type="match status" value="1"/>
</dbReference>
<dbReference type="Proteomes" id="UP000230002">
    <property type="component" value="Unassembled WGS sequence"/>
</dbReference>
<dbReference type="InterPro" id="IPR031755">
    <property type="entry name" value="Inhibitor_I66"/>
</dbReference>
<keyword evidence="2" id="KW-1185">Reference proteome</keyword>
<dbReference type="OrthoDB" id="2744576at2759"/>
<accession>A0A2G8S8Q5</accession>
<dbReference type="STRING" id="1077348.A0A2G8S8Q5"/>
<evidence type="ECO:0000313" key="2">
    <source>
        <dbReference type="Proteomes" id="UP000230002"/>
    </source>
</evidence>
<comment type="caution">
    <text evidence="1">The sequence shown here is derived from an EMBL/GenBank/DDBJ whole genome shotgun (WGS) entry which is preliminary data.</text>
</comment>
<dbReference type="CDD" id="cd23428">
    <property type="entry name" value="beta-trefoil_Ricin_SPI"/>
    <property type="match status" value="1"/>
</dbReference>